<dbReference type="Proteomes" id="UP000242447">
    <property type="component" value="Chromosome"/>
</dbReference>
<feature type="domain" description="Sugar-binding" evidence="5">
    <location>
        <begin position="56"/>
        <end position="309"/>
    </location>
</feature>
<dbReference type="InterPro" id="IPR051054">
    <property type="entry name" value="SorC_transcr_regulators"/>
</dbReference>
<dbReference type="EMBL" id="CP019937">
    <property type="protein sequence ID" value="ARO15258.1"/>
    <property type="molecule type" value="Genomic_DNA"/>
</dbReference>
<dbReference type="InterPro" id="IPR007324">
    <property type="entry name" value="Sugar-bd_dom_put"/>
</dbReference>
<dbReference type="RefSeq" id="WP_085786679.1">
    <property type="nucleotide sequence ID" value="NZ_CP019937.1"/>
</dbReference>
<dbReference type="OrthoDB" id="9808171at2"/>
<evidence type="ECO:0000256" key="1">
    <source>
        <dbReference type="ARBA" id="ARBA00010466"/>
    </source>
</evidence>
<dbReference type="Pfam" id="PF04198">
    <property type="entry name" value="Sugar-bind"/>
    <property type="match status" value="1"/>
</dbReference>
<dbReference type="InterPro" id="IPR036388">
    <property type="entry name" value="WH-like_DNA-bd_sf"/>
</dbReference>
<sequence>MDANELMARAAWLYHMEGLTQAQIADALGVTRRRVNEVLAAALREGFVKISFSGKIGECAGLERDLCARYGLDAALVVPTPVDPAQMHSVLGRAIADWMDRFIVVNDIQTMGVGWGSTLRETVQAMSPAARPQMQIRSVMGGLTHGSEINTFEIVRGFANVFGAACEYLVAPIYADSARSRDLIIAQDVFRKTFETICTVDMAYLSIGDISGRSLQVRYGLPAGVTREDLLAAGAVGEVAGHFLNTAGQPIDHPINAQVFSPALDRFKHIRHRILAGGGAYKLEAVRAILAGGLASVLVTDSENATNLLV</sequence>
<gene>
    <name evidence="6" type="ORF">BVG79_01916</name>
</gene>
<keyword evidence="7" id="KW-1185">Reference proteome</keyword>
<protein>
    <submittedName>
        <fullName evidence="6">DeoR family transcriptional regulator</fullName>
    </submittedName>
</protein>
<dbReference type="Gene3D" id="3.40.50.1360">
    <property type="match status" value="1"/>
</dbReference>
<keyword evidence="2" id="KW-0805">Transcription regulation</keyword>
<dbReference type="AlphaFoldDB" id="A0A1W6P164"/>
<accession>A0A1W6P164</accession>
<proteinExistence type="inferred from homology"/>
<name>A0A1W6P164_9RHOB</name>
<evidence type="ECO:0000259" key="5">
    <source>
        <dbReference type="Pfam" id="PF04198"/>
    </source>
</evidence>
<dbReference type="PANTHER" id="PTHR34294:SF1">
    <property type="entry name" value="TRANSCRIPTIONAL REGULATOR LSRR"/>
    <property type="match status" value="1"/>
</dbReference>
<evidence type="ECO:0000313" key="7">
    <source>
        <dbReference type="Proteomes" id="UP000242447"/>
    </source>
</evidence>
<dbReference type="PANTHER" id="PTHR34294">
    <property type="entry name" value="TRANSCRIPTIONAL REGULATOR-RELATED"/>
    <property type="match status" value="1"/>
</dbReference>
<dbReference type="KEGG" id="kro:BVG79_01916"/>
<comment type="similarity">
    <text evidence="1">Belongs to the SorC transcriptional regulatory family.</text>
</comment>
<dbReference type="Gene3D" id="1.10.10.10">
    <property type="entry name" value="Winged helix-like DNA-binding domain superfamily/Winged helix DNA-binding domain"/>
    <property type="match status" value="1"/>
</dbReference>
<evidence type="ECO:0000256" key="3">
    <source>
        <dbReference type="ARBA" id="ARBA00023125"/>
    </source>
</evidence>
<dbReference type="GO" id="GO:0030246">
    <property type="term" value="F:carbohydrate binding"/>
    <property type="evidence" value="ECO:0007669"/>
    <property type="project" value="InterPro"/>
</dbReference>
<evidence type="ECO:0000256" key="2">
    <source>
        <dbReference type="ARBA" id="ARBA00023015"/>
    </source>
</evidence>
<dbReference type="InterPro" id="IPR037171">
    <property type="entry name" value="NagB/RpiA_transferase-like"/>
</dbReference>
<dbReference type="GO" id="GO:0003677">
    <property type="term" value="F:DNA binding"/>
    <property type="evidence" value="ECO:0007669"/>
    <property type="project" value="UniProtKB-KW"/>
</dbReference>
<evidence type="ECO:0000256" key="4">
    <source>
        <dbReference type="ARBA" id="ARBA00023163"/>
    </source>
</evidence>
<dbReference type="SUPFAM" id="SSF100950">
    <property type="entry name" value="NagB/RpiA/CoA transferase-like"/>
    <property type="match status" value="1"/>
</dbReference>
<reference evidence="6 7" key="1">
    <citation type="submission" date="2017-02" db="EMBL/GenBank/DDBJ databases">
        <title>Ketogulonicigenium robustum SPU B003 Genome sequencing and assembly.</title>
        <authorList>
            <person name="Li Y."/>
            <person name="Liu L."/>
            <person name="Wang C."/>
            <person name="Zhang M."/>
            <person name="Zhang T."/>
            <person name="Zhang Y."/>
        </authorList>
    </citation>
    <scope>NUCLEOTIDE SEQUENCE [LARGE SCALE GENOMIC DNA]</scope>
    <source>
        <strain evidence="6 7">SPU_B003</strain>
    </source>
</reference>
<dbReference type="STRING" id="92947.BVG79_01916"/>
<evidence type="ECO:0000313" key="6">
    <source>
        <dbReference type="EMBL" id="ARO15258.1"/>
    </source>
</evidence>
<keyword evidence="4" id="KW-0804">Transcription</keyword>
<keyword evidence="3" id="KW-0238">DNA-binding</keyword>
<organism evidence="6 7">
    <name type="scientific">Ketogulonicigenium robustum</name>
    <dbReference type="NCBI Taxonomy" id="92947"/>
    <lineage>
        <taxon>Bacteria</taxon>
        <taxon>Pseudomonadati</taxon>
        <taxon>Pseudomonadota</taxon>
        <taxon>Alphaproteobacteria</taxon>
        <taxon>Rhodobacterales</taxon>
        <taxon>Roseobacteraceae</taxon>
        <taxon>Ketogulonicigenium</taxon>
    </lineage>
</organism>